<comment type="caution">
    <text evidence="1">The sequence shown here is derived from an EMBL/GenBank/DDBJ whole genome shotgun (WGS) entry which is preliminary data.</text>
</comment>
<dbReference type="CDD" id="cd09272">
    <property type="entry name" value="RNase_HI_RT_Ty1"/>
    <property type="match status" value="1"/>
</dbReference>
<evidence type="ECO:0008006" key="3">
    <source>
        <dbReference type="Google" id="ProtNLM"/>
    </source>
</evidence>
<name>A0A833UK55_JUGRE</name>
<dbReference type="AlphaFoldDB" id="A0A833UK55"/>
<dbReference type="EMBL" id="LIHL02000010">
    <property type="protein sequence ID" value="KAF5458247.1"/>
    <property type="molecule type" value="Genomic_DNA"/>
</dbReference>
<protein>
    <recommendedName>
        <fullName evidence="3">Secreted RxLR effector protein 161-like</fullName>
    </recommendedName>
</protein>
<dbReference type="Proteomes" id="UP000619265">
    <property type="component" value="Unassembled WGS sequence"/>
</dbReference>
<reference evidence="1" key="1">
    <citation type="submission" date="2015-10" db="EMBL/GenBank/DDBJ databases">
        <authorList>
            <person name="Martinez-Garcia P.J."/>
            <person name="Crepeau M.W."/>
            <person name="Puiu D."/>
            <person name="Gonzalez-Ibeas D."/>
            <person name="Whalen J."/>
            <person name="Stevens K."/>
            <person name="Paul R."/>
            <person name="Butterfield T."/>
            <person name="Britton M."/>
            <person name="Reagan R."/>
            <person name="Chakraborty S."/>
            <person name="Walawage S.L."/>
            <person name="Vasquez-Gross H.A."/>
            <person name="Cardeno C."/>
            <person name="Famula R."/>
            <person name="Pratt K."/>
            <person name="Kuruganti S."/>
            <person name="Aradhya M.K."/>
            <person name="Leslie C.A."/>
            <person name="Dandekar A.M."/>
            <person name="Salzberg S.L."/>
            <person name="Wegrzyn J.L."/>
            <person name="Langley C.H."/>
            <person name="Neale D.B."/>
        </authorList>
    </citation>
    <scope>NUCLEOTIDE SEQUENCE</scope>
    <source>
        <tissue evidence="1">Leaves</tissue>
    </source>
</reference>
<dbReference type="Gramene" id="Jr10_13080_p2">
    <property type="protein sequence ID" value="cds.Jr10_13080_p2"/>
    <property type="gene ID" value="Jr10_13080"/>
</dbReference>
<sequence>MLRELGITLSKPPILWCDNISATYLSANPVFHSHTKHMDIDYHFVRDIVATKTLKVAFCSSNDQIANTFTKPLISEKFSIFRSSLNVSEIPMDSQGHIKLDHFVGHTPAYSLFQCI</sequence>
<evidence type="ECO:0000313" key="2">
    <source>
        <dbReference type="Proteomes" id="UP000619265"/>
    </source>
</evidence>
<proteinExistence type="predicted"/>
<gene>
    <name evidence="1" type="ORF">F2P56_022289</name>
</gene>
<evidence type="ECO:0000313" key="1">
    <source>
        <dbReference type="EMBL" id="KAF5458247.1"/>
    </source>
</evidence>
<reference evidence="1" key="2">
    <citation type="submission" date="2020-03" db="EMBL/GenBank/DDBJ databases">
        <title>Walnut 2.0.</title>
        <authorList>
            <person name="Marrano A."/>
            <person name="Britton M."/>
            <person name="Zimin A.V."/>
            <person name="Zaini P.A."/>
            <person name="Workman R."/>
            <person name="Puiu D."/>
            <person name="Bianco L."/>
            <person name="Allen B.J."/>
            <person name="Troggio M."/>
            <person name="Leslie C.A."/>
            <person name="Timp W."/>
            <person name="Dendekar A."/>
            <person name="Salzberg S.L."/>
            <person name="Neale D.B."/>
        </authorList>
    </citation>
    <scope>NUCLEOTIDE SEQUENCE</scope>
    <source>
        <tissue evidence="1">Leaves</tissue>
    </source>
</reference>
<accession>A0A833UK55</accession>
<organism evidence="1 2">
    <name type="scientific">Juglans regia</name>
    <name type="common">English walnut</name>
    <dbReference type="NCBI Taxonomy" id="51240"/>
    <lineage>
        <taxon>Eukaryota</taxon>
        <taxon>Viridiplantae</taxon>
        <taxon>Streptophyta</taxon>
        <taxon>Embryophyta</taxon>
        <taxon>Tracheophyta</taxon>
        <taxon>Spermatophyta</taxon>
        <taxon>Magnoliopsida</taxon>
        <taxon>eudicotyledons</taxon>
        <taxon>Gunneridae</taxon>
        <taxon>Pentapetalae</taxon>
        <taxon>rosids</taxon>
        <taxon>fabids</taxon>
        <taxon>Fagales</taxon>
        <taxon>Juglandaceae</taxon>
        <taxon>Juglans</taxon>
    </lineage>
</organism>